<gene>
    <name evidence="12" type="primary">11424986</name>
    <name evidence="10" type="ordered locus">MTR_5g083050</name>
    <name evidence="11" type="ORF">MtrunA17_Chr5g0437431</name>
</gene>
<accession>G7K274</accession>
<dbReference type="EMBL" id="PSQE01000005">
    <property type="protein sequence ID" value="RHN57165.1"/>
    <property type="molecule type" value="Genomic_DNA"/>
</dbReference>
<evidence type="ECO:0000313" key="14">
    <source>
        <dbReference type="Proteomes" id="UP000265566"/>
    </source>
</evidence>
<evidence type="ECO:0000256" key="4">
    <source>
        <dbReference type="ARBA" id="ARBA00022692"/>
    </source>
</evidence>
<evidence type="ECO:0000259" key="9">
    <source>
        <dbReference type="Pfam" id="PF01103"/>
    </source>
</evidence>
<dbReference type="eggNOG" id="KOG2602">
    <property type="taxonomic scope" value="Eukaryota"/>
</dbReference>
<dbReference type="Gene3D" id="2.40.160.50">
    <property type="entry name" value="membrane protein fhac: a member of the omp85/tpsb transporter family"/>
    <property type="match status" value="1"/>
</dbReference>
<comment type="subcellular location">
    <subcellularLocation>
        <location evidence="1">Mitochondrion outer membrane</location>
        <topology evidence="1">Multi-pass membrane protein</topology>
    </subcellularLocation>
    <subcellularLocation>
        <location evidence="7">Plastid</location>
        <location evidence="7">Chloroplast outer membrane</location>
    </subcellularLocation>
</comment>
<keyword evidence="3" id="KW-1134">Transmembrane beta strand</keyword>
<name>G7K274_MEDTR</name>
<evidence type="ECO:0000256" key="2">
    <source>
        <dbReference type="ARBA" id="ARBA00010913"/>
    </source>
</evidence>
<dbReference type="EMBL" id="CM001221">
    <property type="protein sequence ID" value="AES99634.2"/>
    <property type="molecule type" value="Genomic_DNA"/>
</dbReference>
<keyword evidence="6" id="KW-0472">Membrane</keyword>
<reference evidence="14" key="4">
    <citation type="journal article" date="2018" name="Nat. Plants">
        <title>Whole-genome landscape of Medicago truncatula symbiotic genes.</title>
        <authorList>
            <person name="Pecrix Y."/>
            <person name="Staton S.E."/>
            <person name="Sallet E."/>
            <person name="Lelandais-Briere C."/>
            <person name="Moreau S."/>
            <person name="Carrere S."/>
            <person name="Blein T."/>
            <person name="Jardinaud M.F."/>
            <person name="Latrasse D."/>
            <person name="Zouine M."/>
            <person name="Zahm M."/>
            <person name="Kreplak J."/>
            <person name="Mayjonade B."/>
            <person name="Satge C."/>
            <person name="Perez M."/>
            <person name="Cauet S."/>
            <person name="Marande W."/>
            <person name="Chantry-Darmon C."/>
            <person name="Lopez-Roques C."/>
            <person name="Bouchez O."/>
            <person name="Berard A."/>
            <person name="Debelle F."/>
            <person name="Munos S."/>
            <person name="Bendahmane A."/>
            <person name="Berges H."/>
            <person name="Niebel A."/>
            <person name="Buitink J."/>
            <person name="Frugier F."/>
            <person name="Benhamed M."/>
            <person name="Crespi M."/>
            <person name="Gouzy J."/>
            <person name="Gamas P."/>
        </authorList>
    </citation>
    <scope>NUCLEOTIDE SEQUENCE [LARGE SCALE GENOMIC DNA]</scope>
    <source>
        <strain evidence="14">cv. Jemalong A17</strain>
    </source>
</reference>
<dbReference type="Gramene" id="rna32669">
    <property type="protein sequence ID" value="RHN57165.1"/>
    <property type="gene ID" value="gene32669"/>
</dbReference>
<evidence type="ECO:0000256" key="5">
    <source>
        <dbReference type="ARBA" id="ARBA00022805"/>
    </source>
</evidence>
<protein>
    <submittedName>
        <fullName evidence="10">Outer membrane OMP85 family protein</fullName>
    </submittedName>
    <submittedName>
        <fullName evidence="11">Putative bacterial surface antigen (D15)</fullName>
    </submittedName>
</protein>
<feature type="domain" description="Bacterial surface antigen (D15)" evidence="9">
    <location>
        <begin position="177"/>
        <end position="516"/>
    </location>
</feature>
<feature type="compositionally biased region" description="Acidic residues" evidence="8">
    <location>
        <begin position="14"/>
        <end position="40"/>
    </location>
</feature>
<keyword evidence="13" id="KW-1185">Reference proteome</keyword>
<dbReference type="PANTHER" id="PTHR12815:SF18">
    <property type="entry name" value="SORTING AND ASSEMBLY MACHINERY COMPONENT 50 HOMOLOG"/>
    <property type="match status" value="1"/>
</dbReference>
<dbReference type="HOGENOM" id="CLU_014798_2_1_1"/>
<keyword evidence="4" id="KW-0812">Transmembrane</keyword>
<dbReference type="Proteomes" id="UP000002051">
    <property type="component" value="Chromosome 5"/>
</dbReference>
<dbReference type="InterPro" id="IPR000184">
    <property type="entry name" value="Bac_surfAg_D15"/>
</dbReference>
<evidence type="ECO:0000256" key="6">
    <source>
        <dbReference type="ARBA" id="ARBA00023136"/>
    </source>
</evidence>
<keyword evidence="5" id="KW-1002">Plastid outer membrane</keyword>
<evidence type="ECO:0000256" key="3">
    <source>
        <dbReference type="ARBA" id="ARBA00022452"/>
    </source>
</evidence>
<evidence type="ECO:0000256" key="8">
    <source>
        <dbReference type="SAM" id="MobiDB-lite"/>
    </source>
</evidence>
<keyword evidence="5" id="KW-0934">Plastid</keyword>
<evidence type="ECO:0000313" key="11">
    <source>
        <dbReference type="EMBL" id="RHN57165.1"/>
    </source>
</evidence>
<dbReference type="STRING" id="3880.G7K274"/>
<dbReference type="GO" id="GO:0005741">
    <property type="term" value="C:mitochondrial outer membrane"/>
    <property type="evidence" value="ECO:0007669"/>
    <property type="project" value="UniProtKB-SubCell"/>
</dbReference>
<dbReference type="Pfam" id="PF01103">
    <property type="entry name" value="Omp85"/>
    <property type="match status" value="1"/>
</dbReference>
<comment type="similarity">
    <text evidence="2">Belongs to the SAM50/omp85 family.</text>
</comment>
<reference evidence="10 13" key="1">
    <citation type="journal article" date="2011" name="Nature">
        <title>The Medicago genome provides insight into the evolution of rhizobial symbioses.</title>
        <authorList>
            <person name="Young N.D."/>
            <person name="Debelle F."/>
            <person name="Oldroyd G.E."/>
            <person name="Geurts R."/>
            <person name="Cannon S.B."/>
            <person name="Udvardi M.K."/>
            <person name="Benedito V.A."/>
            <person name="Mayer K.F."/>
            <person name="Gouzy J."/>
            <person name="Schoof H."/>
            <person name="Van de Peer Y."/>
            <person name="Proost S."/>
            <person name="Cook D.R."/>
            <person name="Meyers B.C."/>
            <person name="Spannagl M."/>
            <person name="Cheung F."/>
            <person name="De Mita S."/>
            <person name="Krishnakumar V."/>
            <person name="Gundlach H."/>
            <person name="Zhou S."/>
            <person name="Mudge J."/>
            <person name="Bharti A.K."/>
            <person name="Murray J.D."/>
            <person name="Naoumkina M.A."/>
            <person name="Rosen B."/>
            <person name="Silverstein K.A."/>
            <person name="Tang H."/>
            <person name="Rombauts S."/>
            <person name="Zhao P.X."/>
            <person name="Zhou P."/>
            <person name="Barbe V."/>
            <person name="Bardou P."/>
            <person name="Bechner M."/>
            <person name="Bellec A."/>
            <person name="Berger A."/>
            <person name="Berges H."/>
            <person name="Bidwell S."/>
            <person name="Bisseling T."/>
            <person name="Choisne N."/>
            <person name="Couloux A."/>
            <person name="Denny R."/>
            <person name="Deshpande S."/>
            <person name="Dai X."/>
            <person name="Doyle J.J."/>
            <person name="Dudez A.M."/>
            <person name="Farmer A.D."/>
            <person name="Fouteau S."/>
            <person name="Franken C."/>
            <person name="Gibelin C."/>
            <person name="Gish J."/>
            <person name="Goldstein S."/>
            <person name="Gonzalez A.J."/>
            <person name="Green P.J."/>
            <person name="Hallab A."/>
            <person name="Hartog M."/>
            <person name="Hua A."/>
            <person name="Humphray S.J."/>
            <person name="Jeong D.H."/>
            <person name="Jing Y."/>
            <person name="Jocker A."/>
            <person name="Kenton S.M."/>
            <person name="Kim D.J."/>
            <person name="Klee K."/>
            <person name="Lai H."/>
            <person name="Lang C."/>
            <person name="Lin S."/>
            <person name="Macmil S.L."/>
            <person name="Magdelenat G."/>
            <person name="Matthews L."/>
            <person name="McCorrison J."/>
            <person name="Monaghan E.L."/>
            <person name="Mun J.H."/>
            <person name="Najar F.Z."/>
            <person name="Nicholson C."/>
            <person name="Noirot C."/>
            <person name="O'Bleness M."/>
            <person name="Paule C.R."/>
            <person name="Poulain J."/>
            <person name="Prion F."/>
            <person name="Qin B."/>
            <person name="Qu C."/>
            <person name="Retzel E.F."/>
            <person name="Riddle C."/>
            <person name="Sallet E."/>
            <person name="Samain S."/>
            <person name="Samson N."/>
            <person name="Sanders I."/>
            <person name="Saurat O."/>
            <person name="Scarpelli C."/>
            <person name="Schiex T."/>
            <person name="Segurens B."/>
            <person name="Severin A.J."/>
            <person name="Sherrier D.J."/>
            <person name="Shi R."/>
            <person name="Sims S."/>
            <person name="Singer S.R."/>
            <person name="Sinharoy S."/>
            <person name="Sterck L."/>
            <person name="Viollet A."/>
            <person name="Wang B.B."/>
            <person name="Wang K."/>
            <person name="Wang M."/>
            <person name="Wang X."/>
            <person name="Warfsmann J."/>
            <person name="Weissenbach J."/>
            <person name="White D.D."/>
            <person name="White J.D."/>
            <person name="Wiley G.B."/>
            <person name="Wincker P."/>
            <person name="Xing Y."/>
            <person name="Yang L."/>
            <person name="Yao Z."/>
            <person name="Ying F."/>
            <person name="Zhai J."/>
            <person name="Zhou L."/>
            <person name="Zuber A."/>
            <person name="Denarie J."/>
            <person name="Dixon R.A."/>
            <person name="May G.D."/>
            <person name="Schwartz D.C."/>
            <person name="Rogers J."/>
            <person name="Quetier F."/>
            <person name="Town C.D."/>
            <person name="Roe B.A."/>
        </authorList>
    </citation>
    <scope>NUCLEOTIDE SEQUENCE [LARGE SCALE GENOMIC DNA]</scope>
    <source>
        <strain evidence="10">A17</strain>
        <strain evidence="12 13">cv. Jemalong A17</strain>
    </source>
</reference>
<sequence>METTQEQPSKPNNIDDEEDEEEEEEEEYEDENDDEIDEEPNQQTLKSKLRNQRFKVETFSRRLASEQVPIRVHDVFITGNTKTKDWIIEAELDGIEKATTMQELMYASQIAAARLQRLEIFDSCRVKLEAGPEELPNTANVVVDVVESESKLTGGFGVYVKPSVKAWTTEGTVKYKNLFGYGDLWDASLAYGGKQATEASFGVYAPRLKGLLTPLVARLFMLSQDLQEFSSYKEQLLGMSLDLISTKHQDLVYTLGWRTLTDPSQMASRSIRRQLGHGLLSSLKYTFKYDRRDSRIRPTKGYAFVSTTHFGGLAPNHQSLRFLRQEFDVRFAVPFGFYNTALNLGISAGAVFPWGQGFRTKPSPLPERFYLGGDFSPVCTLGGPRTLWGFKTRGVGPTEPRRQKSDEENDDTLDFIGGDLAVTAFADLSFDLPIRWLKEQGIHGHIFAGSGNAAKLTQNEFRNFSPRKFLDSFRLSAGCGIVIPTRLFRLEANYFHILRKDEHDNGKTGFKFSFSAPFGS</sequence>
<proteinExistence type="inferred from homology"/>
<accession>A0A0C3XRJ6</accession>
<dbReference type="FunFam" id="2.40.160.50:FF:000005">
    <property type="entry name" value="Outer membrane OMP85 family protein"/>
    <property type="match status" value="1"/>
</dbReference>
<dbReference type="OrthoDB" id="1724197at2759"/>
<dbReference type="FunFam" id="3.10.20.310:FF:000016">
    <property type="entry name" value="Outer membrane OMP85 family protein"/>
    <property type="match status" value="1"/>
</dbReference>
<feature type="compositionally biased region" description="Polar residues" evidence="8">
    <location>
        <begin position="1"/>
        <end position="12"/>
    </location>
</feature>
<evidence type="ECO:0000256" key="7">
    <source>
        <dbReference type="ARBA" id="ARBA00024013"/>
    </source>
</evidence>
<evidence type="ECO:0000313" key="10">
    <source>
        <dbReference type="EMBL" id="AES99634.2"/>
    </source>
</evidence>
<evidence type="ECO:0000313" key="13">
    <source>
        <dbReference type="Proteomes" id="UP000002051"/>
    </source>
</evidence>
<reference evidence="11" key="5">
    <citation type="journal article" date="2018" name="Nat. Plants">
        <title>Whole-genome landscape of Medicago truncatula symbiotic genes.</title>
        <authorList>
            <person name="Pecrix Y."/>
            <person name="Gamas P."/>
            <person name="Carrere S."/>
        </authorList>
    </citation>
    <scope>NUCLEOTIDE SEQUENCE</scope>
    <source>
        <tissue evidence="11">Leaves</tissue>
    </source>
</reference>
<dbReference type="PaxDb" id="3880-AES99634"/>
<dbReference type="EnsemblPlants" id="AES99634">
    <property type="protein sequence ID" value="AES99634"/>
    <property type="gene ID" value="MTR_5g083050"/>
</dbReference>
<dbReference type="Proteomes" id="UP000265566">
    <property type="component" value="Chromosome 5"/>
</dbReference>
<dbReference type="KEGG" id="mtr:11424986"/>
<evidence type="ECO:0000256" key="1">
    <source>
        <dbReference type="ARBA" id="ARBA00004374"/>
    </source>
</evidence>
<dbReference type="Gene3D" id="3.10.20.310">
    <property type="entry name" value="membrane protein fhac"/>
    <property type="match status" value="1"/>
</dbReference>
<dbReference type="InterPro" id="IPR039910">
    <property type="entry name" value="D15-like"/>
</dbReference>
<dbReference type="AlphaFoldDB" id="G7K274"/>
<dbReference type="GO" id="GO:0009707">
    <property type="term" value="C:chloroplast outer membrane"/>
    <property type="evidence" value="ECO:0007669"/>
    <property type="project" value="UniProtKB-SubCell"/>
</dbReference>
<dbReference type="PANTHER" id="PTHR12815">
    <property type="entry name" value="SORTING AND ASSEMBLY MACHINERY SAMM50 PROTEIN FAMILY MEMBER"/>
    <property type="match status" value="1"/>
</dbReference>
<feature type="region of interest" description="Disordered" evidence="8">
    <location>
        <begin position="1"/>
        <end position="44"/>
    </location>
</feature>
<reference evidence="12" key="3">
    <citation type="submission" date="2015-04" db="UniProtKB">
        <authorList>
            <consortium name="EnsemblPlants"/>
        </authorList>
    </citation>
    <scope>IDENTIFICATION</scope>
    <source>
        <strain evidence="12">cv. Jemalong A17</strain>
    </source>
</reference>
<organism evidence="10 13">
    <name type="scientific">Medicago truncatula</name>
    <name type="common">Barrel medic</name>
    <name type="synonym">Medicago tribuloides</name>
    <dbReference type="NCBI Taxonomy" id="3880"/>
    <lineage>
        <taxon>Eukaryota</taxon>
        <taxon>Viridiplantae</taxon>
        <taxon>Streptophyta</taxon>
        <taxon>Embryophyta</taxon>
        <taxon>Tracheophyta</taxon>
        <taxon>Spermatophyta</taxon>
        <taxon>Magnoliopsida</taxon>
        <taxon>eudicotyledons</taxon>
        <taxon>Gunneridae</taxon>
        <taxon>Pentapetalae</taxon>
        <taxon>rosids</taxon>
        <taxon>fabids</taxon>
        <taxon>Fabales</taxon>
        <taxon>Fabaceae</taxon>
        <taxon>Papilionoideae</taxon>
        <taxon>50 kb inversion clade</taxon>
        <taxon>NPAAA clade</taxon>
        <taxon>Hologalegina</taxon>
        <taxon>IRL clade</taxon>
        <taxon>Trifolieae</taxon>
        <taxon>Medicago</taxon>
    </lineage>
</organism>
<evidence type="ECO:0000313" key="12">
    <source>
        <dbReference type="EnsemblPlants" id="AES99634"/>
    </source>
</evidence>
<reference evidence="10 13" key="2">
    <citation type="journal article" date="2014" name="BMC Genomics">
        <title>An improved genome release (version Mt4.0) for the model legume Medicago truncatula.</title>
        <authorList>
            <person name="Tang H."/>
            <person name="Krishnakumar V."/>
            <person name="Bidwell S."/>
            <person name="Rosen B."/>
            <person name="Chan A."/>
            <person name="Zhou S."/>
            <person name="Gentzbittel L."/>
            <person name="Childs K.L."/>
            <person name="Yandell M."/>
            <person name="Gundlach H."/>
            <person name="Mayer K.F."/>
            <person name="Schwartz D.C."/>
            <person name="Town C.D."/>
        </authorList>
    </citation>
    <scope>GENOME REANNOTATION</scope>
    <source>
        <strain evidence="12 13">cv. Jemalong A17</strain>
    </source>
</reference>